<dbReference type="InterPro" id="IPR006311">
    <property type="entry name" value="TAT_signal"/>
</dbReference>
<keyword evidence="2" id="KW-1185">Reference proteome</keyword>
<comment type="caution">
    <text evidence="1">The sequence shown here is derived from an EMBL/GenBank/DDBJ whole genome shotgun (WGS) entry which is preliminary data.</text>
</comment>
<name>A0ABD6DG84_9EURY</name>
<dbReference type="Proteomes" id="UP001597034">
    <property type="component" value="Unassembled WGS sequence"/>
</dbReference>
<reference evidence="1 2" key="1">
    <citation type="journal article" date="2019" name="Int. J. Syst. Evol. Microbiol.">
        <title>The Global Catalogue of Microorganisms (GCM) 10K type strain sequencing project: providing services to taxonomists for standard genome sequencing and annotation.</title>
        <authorList>
            <consortium name="The Broad Institute Genomics Platform"/>
            <consortium name="The Broad Institute Genome Sequencing Center for Infectious Disease"/>
            <person name="Wu L."/>
            <person name="Ma J."/>
        </authorList>
    </citation>
    <scope>NUCLEOTIDE SEQUENCE [LARGE SCALE GENOMIC DNA]</scope>
    <source>
        <strain evidence="1 2">CGMCC 1.10390</strain>
    </source>
</reference>
<accession>A0ABD6DG84</accession>
<evidence type="ECO:0000313" key="1">
    <source>
        <dbReference type="EMBL" id="MFD1645247.1"/>
    </source>
</evidence>
<sequence>MELTRRDALAALTSTGIVVGAGAAALSQERLADQRAEPDVDVDTLVAVAEVLYPSEVTDVREFVETYVAGRTADRPDYRDGMADALAVVDDRARRWFDGPFATLDRADRDATLRQLGADAIDPDPEGRPPARVRYYVVNELLYAFYTSPTGGSLVGIENPIGHPGGTTSYQRGPDA</sequence>
<dbReference type="Pfam" id="PF13618">
    <property type="entry name" value="Gluconate_2-dh3"/>
    <property type="match status" value="1"/>
</dbReference>
<protein>
    <submittedName>
        <fullName evidence="1">Gluconate 2-dehydrogenase subunit 3 family protein</fullName>
        <ecNumber evidence="1">1.-.-.-</ecNumber>
    </submittedName>
</protein>
<dbReference type="AlphaFoldDB" id="A0ABD6DG84"/>
<proteinExistence type="predicted"/>
<dbReference type="EC" id="1.-.-.-" evidence="1"/>
<keyword evidence="1" id="KW-0560">Oxidoreductase</keyword>
<dbReference type="PROSITE" id="PS51318">
    <property type="entry name" value="TAT"/>
    <property type="match status" value="1"/>
</dbReference>
<gene>
    <name evidence="1" type="ORF">ACFSBL_06085</name>
</gene>
<dbReference type="InterPro" id="IPR027056">
    <property type="entry name" value="Gluconate_2DH_su3"/>
</dbReference>
<dbReference type="GO" id="GO:0016491">
    <property type="term" value="F:oxidoreductase activity"/>
    <property type="evidence" value="ECO:0007669"/>
    <property type="project" value="UniProtKB-KW"/>
</dbReference>
<dbReference type="RefSeq" id="WP_256399241.1">
    <property type="nucleotide sequence ID" value="NZ_JANHJR010000001.1"/>
</dbReference>
<organism evidence="1 2">
    <name type="scientific">Haloarchaeobius litoreus</name>
    <dbReference type="NCBI Taxonomy" id="755306"/>
    <lineage>
        <taxon>Archaea</taxon>
        <taxon>Methanobacteriati</taxon>
        <taxon>Methanobacteriota</taxon>
        <taxon>Stenosarchaea group</taxon>
        <taxon>Halobacteria</taxon>
        <taxon>Halobacteriales</taxon>
        <taxon>Halorubellaceae</taxon>
        <taxon>Haloarchaeobius</taxon>
    </lineage>
</organism>
<evidence type="ECO:0000313" key="2">
    <source>
        <dbReference type="Proteomes" id="UP001597034"/>
    </source>
</evidence>
<dbReference type="EMBL" id="JBHUDO010000002">
    <property type="protein sequence ID" value="MFD1645247.1"/>
    <property type="molecule type" value="Genomic_DNA"/>
</dbReference>